<name>A0ABS4AQW5_9PROT</name>
<proteinExistence type="predicted"/>
<accession>A0ABS4AQW5</accession>
<gene>
    <name evidence="2" type="ORF">J5Y09_07540</name>
</gene>
<sequence>MSGTDTTRPAGIGGIDLSAIDLEWAIFEATGGGYGTPREGTATEHLAGPTKTGDWVTNDGRAPGVTNPTDGADPGTLVDPNRDIALTEDVPPPDNSLLELTKEEPAPHFANGGPEGQQNGIIIFLVAVAIVYAVYKAAEHLGGLDTAGDKGAAPAEPKKGLTKWEDTHNPDGSPKEFSDPDASSGDPIDDGALLKSILADLLGTTDVGAIALDPANFGKAVGAVIEGMMNGKVAELGKLLDRLDGVEGDGAGMLLGEGGALLFEAFGLPKDLATPFFSLAMDDPAALARSDAIYELTIDDGQQQELVVAIHDIWW</sequence>
<reference evidence="2 3" key="1">
    <citation type="submission" date="2021-03" db="EMBL/GenBank/DDBJ databases">
        <authorList>
            <person name="So Y."/>
        </authorList>
    </citation>
    <scope>NUCLEOTIDE SEQUENCE [LARGE SCALE GENOMIC DNA]</scope>
    <source>
        <strain evidence="2 3">PWR1</strain>
    </source>
</reference>
<comment type="caution">
    <text evidence="2">The sequence shown here is derived from an EMBL/GenBank/DDBJ whole genome shotgun (WGS) entry which is preliminary data.</text>
</comment>
<evidence type="ECO:0000313" key="2">
    <source>
        <dbReference type="EMBL" id="MBP0463759.1"/>
    </source>
</evidence>
<feature type="compositionally biased region" description="Basic and acidic residues" evidence="1">
    <location>
        <begin position="156"/>
        <end position="178"/>
    </location>
</feature>
<organism evidence="2 3">
    <name type="scientific">Roseomonas nitratireducens</name>
    <dbReference type="NCBI Taxonomy" id="2820810"/>
    <lineage>
        <taxon>Bacteria</taxon>
        <taxon>Pseudomonadati</taxon>
        <taxon>Pseudomonadota</taxon>
        <taxon>Alphaproteobacteria</taxon>
        <taxon>Acetobacterales</taxon>
        <taxon>Roseomonadaceae</taxon>
        <taxon>Roseomonas</taxon>
    </lineage>
</organism>
<evidence type="ECO:0000313" key="3">
    <source>
        <dbReference type="Proteomes" id="UP000680815"/>
    </source>
</evidence>
<feature type="region of interest" description="Disordered" evidence="1">
    <location>
        <begin position="143"/>
        <end position="185"/>
    </location>
</feature>
<dbReference type="RefSeq" id="WP_209351139.1">
    <property type="nucleotide sequence ID" value="NZ_JAGIYZ010000005.1"/>
</dbReference>
<feature type="region of interest" description="Disordered" evidence="1">
    <location>
        <begin position="37"/>
        <end position="97"/>
    </location>
</feature>
<dbReference type="EMBL" id="JAGIYZ010000005">
    <property type="protein sequence ID" value="MBP0463759.1"/>
    <property type="molecule type" value="Genomic_DNA"/>
</dbReference>
<evidence type="ECO:0000256" key="1">
    <source>
        <dbReference type="SAM" id="MobiDB-lite"/>
    </source>
</evidence>
<protein>
    <submittedName>
        <fullName evidence="2">Uncharacterized protein</fullName>
    </submittedName>
</protein>
<dbReference type="Proteomes" id="UP000680815">
    <property type="component" value="Unassembled WGS sequence"/>
</dbReference>
<keyword evidence="3" id="KW-1185">Reference proteome</keyword>